<evidence type="ECO:0000313" key="1">
    <source>
        <dbReference type="EMBL" id="KIL69958.1"/>
    </source>
</evidence>
<dbReference type="HOGENOM" id="CLU_1805694_0_0_1"/>
<accession>A0A0C2XLJ1</accession>
<dbReference type="EMBL" id="KN818225">
    <property type="protein sequence ID" value="KIL69958.1"/>
    <property type="molecule type" value="Genomic_DNA"/>
</dbReference>
<proteinExistence type="predicted"/>
<name>A0A0C2XLJ1_AMAMK</name>
<sequence length="143" mass="16002">MMDRRQANHERHWLHQTWQVDVLVPRIGIRDPSGAIEPANETKSPDLTMISAQKRRRYLPLNRKTDTSTLLIQIIDPGHADLAVMLLLFGSLLKHNLVVDCIEGLFTVLLQGLAECVVSVLSINKTDVAPASWELTTPVFTAP</sequence>
<evidence type="ECO:0000313" key="2">
    <source>
        <dbReference type="Proteomes" id="UP000054549"/>
    </source>
</evidence>
<dbReference type="InParanoid" id="A0A0C2XLJ1"/>
<reference evidence="1 2" key="1">
    <citation type="submission" date="2014-04" db="EMBL/GenBank/DDBJ databases">
        <title>Evolutionary Origins and Diversification of the Mycorrhizal Mutualists.</title>
        <authorList>
            <consortium name="DOE Joint Genome Institute"/>
            <consortium name="Mycorrhizal Genomics Consortium"/>
            <person name="Kohler A."/>
            <person name="Kuo A."/>
            <person name="Nagy L.G."/>
            <person name="Floudas D."/>
            <person name="Copeland A."/>
            <person name="Barry K.W."/>
            <person name="Cichocki N."/>
            <person name="Veneault-Fourrey C."/>
            <person name="LaButti K."/>
            <person name="Lindquist E.A."/>
            <person name="Lipzen A."/>
            <person name="Lundell T."/>
            <person name="Morin E."/>
            <person name="Murat C."/>
            <person name="Riley R."/>
            <person name="Ohm R."/>
            <person name="Sun H."/>
            <person name="Tunlid A."/>
            <person name="Henrissat B."/>
            <person name="Grigoriev I.V."/>
            <person name="Hibbett D.S."/>
            <person name="Martin F."/>
        </authorList>
    </citation>
    <scope>NUCLEOTIDE SEQUENCE [LARGE SCALE GENOMIC DNA]</scope>
    <source>
        <strain evidence="1 2">Koide BX008</strain>
    </source>
</reference>
<protein>
    <submittedName>
        <fullName evidence="1">Uncharacterized protein</fullName>
    </submittedName>
</protein>
<gene>
    <name evidence="1" type="ORF">M378DRAFT_719620</name>
</gene>
<dbReference type="AlphaFoldDB" id="A0A0C2XLJ1"/>
<keyword evidence="2" id="KW-1185">Reference proteome</keyword>
<dbReference type="Proteomes" id="UP000054549">
    <property type="component" value="Unassembled WGS sequence"/>
</dbReference>
<organism evidence="1 2">
    <name type="scientific">Amanita muscaria (strain Koide BX008)</name>
    <dbReference type="NCBI Taxonomy" id="946122"/>
    <lineage>
        <taxon>Eukaryota</taxon>
        <taxon>Fungi</taxon>
        <taxon>Dikarya</taxon>
        <taxon>Basidiomycota</taxon>
        <taxon>Agaricomycotina</taxon>
        <taxon>Agaricomycetes</taxon>
        <taxon>Agaricomycetidae</taxon>
        <taxon>Agaricales</taxon>
        <taxon>Pluteineae</taxon>
        <taxon>Amanitaceae</taxon>
        <taxon>Amanita</taxon>
    </lineage>
</organism>